<dbReference type="OrthoDB" id="5786382at2"/>
<keyword evidence="1" id="KW-0732">Signal</keyword>
<dbReference type="EMBL" id="DF970259">
    <property type="protein sequence ID" value="GAP67324.1"/>
    <property type="molecule type" value="Genomic_DNA"/>
</dbReference>
<keyword evidence="3" id="KW-1185">Reference proteome</keyword>
<sequence length="125" mass="12208">MNTRMPVWITGALLCLPCVQAFGQQGAAAAGVAAAPAPSAVAGLGTPLGAFALDRHRGGDSSVDNGIWIDGTVSDTSATDVLTGGNAIGGGAFANASGIATVIQNSGANVLIQNATIVNVQFTSP</sequence>
<name>A0A0K8QQX7_9GAMM</name>
<dbReference type="Proteomes" id="UP000253740">
    <property type="component" value="Unassembled WGS sequence"/>
</dbReference>
<feature type="signal peptide" evidence="1">
    <location>
        <begin position="1"/>
        <end position="23"/>
    </location>
</feature>
<dbReference type="STRING" id="1475481.GCA_000953855_02696"/>
<dbReference type="AlphaFoldDB" id="A0A0K8QQX7"/>
<protein>
    <submittedName>
        <fullName evidence="2">Uncharacterized protein</fullName>
    </submittedName>
</protein>
<evidence type="ECO:0000256" key="1">
    <source>
        <dbReference type="SAM" id="SignalP"/>
    </source>
</evidence>
<evidence type="ECO:0000313" key="2">
    <source>
        <dbReference type="EMBL" id="GAP67324.1"/>
    </source>
</evidence>
<feature type="chain" id="PRO_5005515056" evidence="1">
    <location>
        <begin position="24"/>
        <end position="125"/>
    </location>
</feature>
<organism evidence="2">
    <name type="scientific">Mizugakiibacter sediminis</name>
    <dbReference type="NCBI Taxonomy" id="1475481"/>
    <lineage>
        <taxon>Bacteria</taxon>
        <taxon>Pseudomonadati</taxon>
        <taxon>Pseudomonadota</taxon>
        <taxon>Gammaproteobacteria</taxon>
        <taxon>Lysobacterales</taxon>
        <taxon>Rhodanobacteraceae</taxon>
        <taxon>Mizugakiibacter</taxon>
    </lineage>
</organism>
<reference evidence="2" key="1">
    <citation type="submission" date="2015-08" db="EMBL/GenBank/DDBJ databases">
        <title>Complete DNA Sequence of Pseudomonas syringae pv. actinidiae, the Causal Agent of Kiwifruit Canker Disease.</title>
        <authorList>
            <person name="Rikkerink E.H.A."/>
            <person name="Fineran P.C."/>
        </authorList>
    </citation>
    <scope>NUCLEOTIDE SEQUENCE</scope>
    <source>
        <strain evidence="2">SkMP5</strain>
    </source>
</reference>
<dbReference type="RefSeq" id="WP_082306684.1">
    <property type="nucleotide sequence ID" value="NZ_DF970259.1"/>
</dbReference>
<accession>A0A0K8QQX7</accession>
<proteinExistence type="predicted"/>
<evidence type="ECO:0000313" key="3">
    <source>
        <dbReference type="Proteomes" id="UP000253740"/>
    </source>
</evidence>
<gene>
    <name evidence="2" type="ORF">MBSD_n2645</name>
</gene>